<organism evidence="2 3">
    <name type="scientific">Actinidia rufa</name>
    <dbReference type="NCBI Taxonomy" id="165716"/>
    <lineage>
        <taxon>Eukaryota</taxon>
        <taxon>Viridiplantae</taxon>
        <taxon>Streptophyta</taxon>
        <taxon>Embryophyta</taxon>
        <taxon>Tracheophyta</taxon>
        <taxon>Spermatophyta</taxon>
        <taxon>Magnoliopsida</taxon>
        <taxon>eudicotyledons</taxon>
        <taxon>Gunneridae</taxon>
        <taxon>Pentapetalae</taxon>
        <taxon>asterids</taxon>
        <taxon>Ericales</taxon>
        <taxon>Actinidiaceae</taxon>
        <taxon>Actinidia</taxon>
    </lineage>
</organism>
<dbReference type="Proteomes" id="UP000585474">
    <property type="component" value="Unassembled WGS sequence"/>
</dbReference>
<keyword evidence="3" id="KW-1185">Reference proteome</keyword>
<protein>
    <submittedName>
        <fullName evidence="2">Uncharacterized protein</fullName>
    </submittedName>
</protein>
<dbReference type="OrthoDB" id="10607942at2759"/>
<evidence type="ECO:0000313" key="3">
    <source>
        <dbReference type="Proteomes" id="UP000585474"/>
    </source>
</evidence>
<accession>A0A7J0EXM8</accession>
<reference evidence="2 3" key="1">
    <citation type="submission" date="2019-07" db="EMBL/GenBank/DDBJ databases">
        <title>De Novo Assembly of kiwifruit Actinidia rufa.</title>
        <authorList>
            <person name="Sugita-Konishi S."/>
            <person name="Sato K."/>
            <person name="Mori E."/>
            <person name="Abe Y."/>
            <person name="Kisaki G."/>
            <person name="Hamano K."/>
            <person name="Suezawa K."/>
            <person name="Otani M."/>
            <person name="Fukuda T."/>
            <person name="Manabe T."/>
            <person name="Gomi K."/>
            <person name="Tabuchi M."/>
            <person name="Akimitsu K."/>
            <person name="Kataoka I."/>
        </authorList>
    </citation>
    <scope>NUCLEOTIDE SEQUENCE [LARGE SCALE GENOMIC DNA]</scope>
    <source>
        <strain evidence="3">cv. Fuchu</strain>
    </source>
</reference>
<feature type="region of interest" description="Disordered" evidence="1">
    <location>
        <begin position="181"/>
        <end position="211"/>
    </location>
</feature>
<comment type="caution">
    <text evidence="2">The sequence shown here is derived from an EMBL/GenBank/DDBJ whole genome shotgun (WGS) entry which is preliminary data.</text>
</comment>
<name>A0A7J0EXM8_9ERIC</name>
<dbReference type="AlphaFoldDB" id="A0A7J0EXM8"/>
<gene>
    <name evidence="2" type="ORF">Acr_07g0013660</name>
</gene>
<evidence type="ECO:0000313" key="2">
    <source>
        <dbReference type="EMBL" id="GFY91170.1"/>
    </source>
</evidence>
<proteinExistence type="predicted"/>
<sequence>MELNRAQLLVHDDAALAQFCTAHNILNDVLIKRPGPNKDVDWVEGDGNCIPVQTWLIHQPRTEIPLESTVERGYVFMLPHFHASLGKFCPNHAGSGCYDKEVDDLDRFSFLRFRGYVPARFNTRFGRMSDHCAIAIEVVNNCVQTRKVVKLLNYIPSDSDIARLREKDEGLNIGSSGLNSSDSFNLDDDDEKEEAASVVGDEEGDVKVEEGEEFPKVAPATKDLIEHSFNLGDSSGSSSEEVDMAPRIRSLGKKVAGAELDQQALNFILVIPNPAPEVHAPEFWYPKFVAIKLGKQVTNADSSRDYETCLALGNAIMLPQEMLLICLGGGSEEFKDKLIMQGILVCCPARAHTLESELKESRLDVASAELIAIQARNEAVASLAQLNKAFQENAELMRVASKEFFQKGFNEEEYMNQPANKEVVAAVKLGGGREDANVDVRQGNELN</sequence>
<evidence type="ECO:0000256" key="1">
    <source>
        <dbReference type="SAM" id="MobiDB-lite"/>
    </source>
</evidence>
<dbReference type="EMBL" id="BJWL01000007">
    <property type="protein sequence ID" value="GFY91170.1"/>
    <property type="molecule type" value="Genomic_DNA"/>
</dbReference>